<dbReference type="SUPFAM" id="SSF53474">
    <property type="entry name" value="alpha/beta-Hydrolases"/>
    <property type="match status" value="1"/>
</dbReference>
<dbReference type="GO" id="GO:0016787">
    <property type="term" value="F:hydrolase activity"/>
    <property type="evidence" value="ECO:0007669"/>
    <property type="project" value="UniProtKB-KW"/>
</dbReference>
<organism evidence="3 4">
    <name type="scientific">Actinocorallia herbida</name>
    <dbReference type="NCBI Taxonomy" id="58109"/>
    <lineage>
        <taxon>Bacteria</taxon>
        <taxon>Bacillati</taxon>
        <taxon>Actinomycetota</taxon>
        <taxon>Actinomycetes</taxon>
        <taxon>Streptosporangiales</taxon>
        <taxon>Thermomonosporaceae</taxon>
        <taxon>Actinocorallia</taxon>
    </lineage>
</organism>
<dbReference type="PANTHER" id="PTHR43329">
    <property type="entry name" value="EPOXIDE HYDROLASE"/>
    <property type="match status" value="1"/>
</dbReference>
<reference evidence="3 4" key="1">
    <citation type="submission" date="2018-11" db="EMBL/GenBank/DDBJ databases">
        <title>Sequencing the genomes of 1000 actinobacteria strains.</title>
        <authorList>
            <person name="Klenk H.-P."/>
        </authorList>
    </citation>
    <scope>NUCLEOTIDE SEQUENCE [LARGE SCALE GENOMIC DNA]</scope>
    <source>
        <strain evidence="3 4">DSM 44254</strain>
    </source>
</reference>
<gene>
    <name evidence="3" type="ORF">EDD29_3648</name>
</gene>
<name>A0A3N1CXR9_9ACTN</name>
<keyword evidence="4" id="KW-1185">Reference proteome</keyword>
<evidence type="ECO:0000313" key="4">
    <source>
        <dbReference type="Proteomes" id="UP000272400"/>
    </source>
</evidence>
<dbReference type="PRINTS" id="PR00111">
    <property type="entry name" value="ABHYDROLASE"/>
</dbReference>
<proteinExistence type="predicted"/>
<dbReference type="PRINTS" id="PR00412">
    <property type="entry name" value="EPOXHYDRLASE"/>
</dbReference>
<dbReference type="EMBL" id="RJKE01000001">
    <property type="protein sequence ID" value="ROO86087.1"/>
    <property type="molecule type" value="Genomic_DNA"/>
</dbReference>
<dbReference type="InterPro" id="IPR029058">
    <property type="entry name" value="AB_hydrolase_fold"/>
</dbReference>
<dbReference type="Gene3D" id="3.40.50.1820">
    <property type="entry name" value="alpha/beta hydrolase"/>
    <property type="match status" value="1"/>
</dbReference>
<evidence type="ECO:0000256" key="1">
    <source>
        <dbReference type="ARBA" id="ARBA00022801"/>
    </source>
</evidence>
<comment type="caution">
    <text evidence="3">The sequence shown here is derived from an EMBL/GenBank/DDBJ whole genome shotgun (WGS) entry which is preliminary data.</text>
</comment>
<dbReference type="OrthoDB" id="3507586at2"/>
<dbReference type="AlphaFoldDB" id="A0A3N1CXR9"/>
<sequence length="302" mass="33353">MTGREPPAAPGVEHRFVDVGGLRTHVALAGIGDPLVLLHGWPQNWWQWRHLIGPLAEHHRVICPDLRGLGWTDAPRDGYRASVMADDVMGLLDRLGVHRFGLIGHDWGGLAGYLIALRHPDRVTGYLALNTANPFLRPTPRVLLSGARLWHVVANALPWLGPRLAASAIPRWALRHWTYRAAAMTPADREVFLARFREPARVDATVRYYRNLLVREIPLLLAGRYRGSRLTVPTLVLSGDRDPLLPPAMMSGFAGQADDLRVELIEHVGHFPATEAPARVTERALSFFGAAAASGRTGRPGR</sequence>
<dbReference type="RefSeq" id="WP_123665520.1">
    <property type="nucleotide sequence ID" value="NZ_RJKE01000001.1"/>
</dbReference>
<dbReference type="InterPro" id="IPR000073">
    <property type="entry name" value="AB_hydrolase_1"/>
</dbReference>
<dbReference type="InterPro" id="IPR000639">
    <property type="entry name" value="Epox_hydrolase-like"/>
</dbReference>
<evidence type="ECO:0000259" key="2">
    <source>
        <dbReference type="Pfam" id="PF00561"/>
    </source>
</evidence>
<keyword evidence="1" id="KW-0378">Hydrolase</keyword>
<protein>
    <submittedName>
        <fullName evidence="3">Pimeloyl-ACP methyl ester carboxylesterase</fullName>
    </submittedName>
</protein>
<accession>A0A3N1CXR9</accession>
<dbReference type="Proteomes" id="UP000272400">
    <property type="component" value="Unassembled WGS sequence"/>
</dbReference>
<dbReference type="Pfam" id="PF00561">
    <property type="entry name" value="Abhydrolase_1"/>
    <property type="match status" value="1"/>
</dbReference>
<feature type="domain" description="AB hydrolase-1" evidence="2">
    <location>
        <begin position="34"/>
        <end position="273"/>
    </location>
</feature>
<evidence type="ECO:0000313" key="3">
    <source>
        <dbReference type="EMBL" id="ROO86087.1"/>
    </source>
</evidence>